<dbReference type="GO" id="GO:0003677">
    <property type="term" value="F:DNA binding"/>
    <property type="evidence" value="ECO:0007669"/>
    <property type="project" value="UniProtKB-KW"/>
</dbReference>
<evidence type="ECO:0000313" key="6">
    <source>
        <dbReference type="EMBL" id="MBW4548199.1"/>
    </source>
</evidence>
<organism evidence="6 7">
    <name type="scientific">Symplocastrum torsivum CPER-KK1</name>
    <dbReference type="NCBI Taxonomy" id="450513"/>
    <lineage>
        <taxon>Bacteria</taxon>
        <taxon>Bacillati</taxon>
        <taxon>Cyanobacteriota</taxon>
        <taxon>Cyanophyceae</taxon>
        <taxon>Oscillatoriophycideae</taxon>
        <taxon>Oscillatoriales</taxon>
        <taxon>Microcoleaceae</taxon>
        <taxon>Symplocastrum</taxon>
    </lineage>
</organism>
<dbReference type="PANTHER" id="PTHR30346:SF0">
    <property type="entry name" value="HCA OPERON TRANSCRIPTIONAL ACTIVATOR HCAR"/>
    <property type="match status" value="1"/>
</dbReference>
<dbReference type="EMBL" id="JAHHIF010000056">
    <property type="protein sequence ID" value="MBW4548199.1"/>
    <property type="molecule type" value="Genomic_DNA"/>
</dbReference>
<name>A0A951PSQ7_9CYAN</name>
<dbReference type="InterPro" id="IPR036390">
    <property type="entry name" value="WH_DNA-bd_sf"/>
</dbReference>
<dbReference type="PANTHER" id="PTHR30346">
    <property type="entry name" value="TRANSCRIPTIONAL DUAL REGULATOR HCAR-RELATED"/>
    <property type="match status" value="1"/>
</dbReference>
<dbReference type="FunFam" id="1.10.10.10:FF:000001">
    <property type="entry name" value="LysR family transcriptional regulator"/>
    <property type="match status" value="1"/>
</dbReference>
<dbReference type="Proteomes" id="UP000753908">
    <property type="component" value="Unassembled WGS sequence"/>
</dbReference>
<dbReference type="PRINTS" id="PR00039">
    <property type="entry name" value="HTHLYSR"/>
</dbReference>
<dbReference type="AlphaFoldDB" id="A0A951PSQ7"/>
<keyword evidence="4" id="KW-0804">Transcription</keyword>
<proteinExistence type="inferred from homology"/>
<feature type="domain" description="HTH lysR-type" evidence="5">
    <location>
        <begin position="1"/>
        <end position="58"/>
    </location>
</feature>
<dbReference type="GO" id="GO:0032993">
    <property type="term" value="C:protein-DNA complex"/>
    <property type="evidence" value="ECO:0007669"/>
    <property type="project" value="TreeGrafter"/>
</dbReference>
<protein>
    <submittedName>
        <fullName evidence="6">LysR family transcriptional regulator</fullName>
    </submittedName>
</protein>
<evidence type="ECO:0000256" key="4">
    <source>
        <dbReference type="ARBA" id="ARBA00023163"/>
    </source>
</evidence>
<sequence length="301" mass="33604">MELRHLYYFVAVAEELHFSRAAQRLHIAQPPLSQQIRNLEEELGVQLFERTKRRVELTDAGQVFLQQVRPTLRQIEEAVRSAQRASRGEIGRLVVGFNSSATYSVLPKILRVFRERCSDVELVLHELTTSQQLERFHHNQIDTGILYLPVEESSLNILSVLKEPLVIALAETHPLATQPQVSILSLINEPFILPPHHLGAGLYSQIMSLFQQAGFTPKVAQEAILLQTAVSLVAGGVGVAIVPASVQNLQRTGVVYKSMQEQPPEVEIAVVWRRNDSSQVLQKFLQVVSEITDKSGNLGGN</sequence>
<dbReference type="Pfam" id="PF03466">
    <property type="entry name" value="LysR_substrate"/>
    <property type="match status" value="1"/>
</dbReference>
<reference evidence="6" key="1">
    <citation type="submission" date="2021-05" db="EMBL/GenBank/DDBJ databases">
        <authorList>
            <person name="Pietrasiak N."/>
            <person name="Ward R."/>
            <person name="Stajich J.E."/>
            <person name="Kurbessoian T."/>
        </authorList>
    </citation>
    <scope>NUCLEOTIDE SEQUENCE</scope>
    <source>
        <strain evidence="6">CPER-KK1</strain>
    </source>
</reference>
<comment type="similarity">
    <text evidence="1">Belongs to the LysR transcriptional regulatory family.</text>
</comment>
<dbReference type="Gene3D" id="3.40.190.10">
    <property type="entry name" value="Periplasmic binding protein-like II"/>
    <property type="match status" value="2"/>
</dbReference>
<dbReference type="InterPro" id="IPR000847">
    <property type="entry name" value="LysR_HTH_N"/>
</dbReference>
<dbReference type="Gene3D" id="1.10.10.10">
    <property type="entry name" value="Winged helix-like DNA-binding domain superfamily/Winged helix DNA-binding domain"/>
    <property type="match status" value="1"/>
</dbReference>
<dbReference type="PROSITE" id="PS50931">
    <property type="entry name" value="HTH_LYSR"/>
    <property type="match status" value="1"/>
</dbReference>
<keyword evidence="3" id="KW-0238">DNA-binding</keyword>
<reference evidence="6" key="2">
    <citation type="journal article" date="2022" name="Microbiol. Resour. Announc.">
        <title>Metagenome Sequencing to Explore Phylogenomics of Terrestrial Cyanobacteria.</title>
        <authorList>
            <person name="Ward R.D."/>
            <person name="Stajich J.E."/>
            <person name="Johansen J.R."/>
            <person name="Huntemann M."/>
            <person name="Clum A."/>
            <person name="Foster B."/>
            <person name="Foster B."/>
            <person name="Roux S."/>
            <person name="Palaniappan K."/>
            <person name="Varghese N."/>
            <person name="Mukherjee S."/>
            <person name="Reddy T.B.K."/>
            <person name="Daum C."/>
            <person name="Copeland A."/>
            <person name="Chen I.A."/>
            <person name="Ivanova N.N."/>
            <person name="Kyrpides N.C."/>
            <person name="Shapiro N."/>
            <person name="Eloe-Fadrosh E.A."/>
            <person name="Pietrasiak N."/>
        </authorList>
    </citation>
    <scope>NUCLEOTIDE SEQUENCE</scope>
    <source>
        <strain evidence="6">CPER-KK1</strain>
    </source>
</reference>
<accession>A0A951PSQ7</accession>
<evidence type="ECO:0000259" key="5">
    <source>
        <dbReference type="PROSITE" id="PS50931"/>
    </source>
</evidence>
<evidence type="ECO:0000313" key="7">
    <source>
        <dbReference type="Proteomes" id="UP000753908"/>
    </source>
</evidence>
<gene>
    <name evidence="6" type="ORF">KME25_27715</name>
</gene>
<dbReference type="InterPro" id="IPR036388">
    <property type="entry name" value="WH-like_DNA-bd_sf"/>
</dbReference>
<dbReference type="SUPFAM" id="SSF53850">
    <property type="entry name" value="Periplasmic binding protein-like II"/>
    <property type="match status" value="1"/>
</dbReference>
<dbReference type="InterPro" id="IPR005119">
    <property type="entry name" value="LysR_subst-bd"/>
</dbReference>
<evidence type="ECO:0000256" key="3">
    <source>
        <dbReference type="ARBA" id="ARBA00023125"/>
    </source>
</evidence>
<dbReference type="Pfam" id="PF00126">
    <property type="entry name" value="HTH_1"/>
    <property type="match status" value="1"/>
</dbReference>
<dbReference type="SUPFAM" id="SSF46785">
    <property type="entry name" value="Winged helix' DNA-binding domain"/>
    <property type="match status" value="1"/>
</dbReference>
<evidence type="ECO:0000256" key="2">
    <source>
        <dbReference type="ARBA" id="ARBA00023015"/>
    </source>
</evidence>
<dbReference type="CDD" id="cd08414">
    <property type="entry name" value="PBP2_LTTR_aromatics_like"/>
    <property type="match status" value="1"/>
</dbReference>
<comment type="caution">
    <text evidence="6">The sequence shown here is derived from an EMBL/GenBank/DDBJ whole genome shotgun (WGS) entry which is preliminary data.</text>
</comment>
<dbReference type="GO" id="GO:0003700">
    <property type="term" value="F:DNA-binding transcription factor activity"/>
    <property type="evidence" value="ECO:0007669"/>
    <property type="project" value="InterPro"/>
</dbReference>
<keyword evidence="2" id="KW-0805">Transcription regulation</keyword>
<evidence type="ECO:0000256" key="1">
    <source>
        <dbReference type="ARBA" id="ARBA00009437"/>
    </source>
</evidence>